<accession>A0AC34FMM3</accession>
<evidence type="ECO:0000313" key="1">
    <source>
        <dbReference type="Proteomes" id="UP000887579"/>
    </source>
</evidence>
<proteinExistence type="predicted"/>
<organism evidence="1 2">
    <name type="scientific">Panagrolaimus sp. ES5</name>
    <dbReference type="NCBI Taxonomy" id="591445"/>
    <lineage>
        <taxon>Eukaryota</taxon>
        <taxon>Metazoa</taxon>
        <taxon>Ecdysozoa</taxon>
        <taxon>Nematoda</taxon>
        <taxon>Chromadorea</taxon>
        <taxon>Rhabditida</taxon>
        <taxon>Tylenchina</taxon>
        <taxon>Panagrolaimomorpha</taxon>
        <taxon>Panagrolaimoidea</taxon>
        <taxon>Panagrolaimidae</taxon>
        <taxon>Panagrolaimus</taxon>
    </lineage>
</organism>
<dbReference type="WBParaSite" id="ES5_v2.g18592.t1">
    <property type="protein sequence ID" value="ES5_v2.g18592.t1"/>
    <property type="gene ID" value="ES5_v2.g18592"/>
</dbReference>
<reference evidence="2" key="1">
    <citation type="submission" date="2022-11" db="UniProtKB">
        <authorList>
            <consortium name="WormBaseParasite"/>
        </authorList>
    </citation>
    <scope>IDENTIFICATION</scope>
</reference>
<evidence type="ECO:0000313" key="2">
    <source>
        <dbReference type="WBParaSite" id="ES5_v2.g18592.t1"/>
    </source>
</evidence>
<name>A0AC34FMM3_9BILA</name>
<dbReference type="Proteomes" id="UP000887579">
    <property type="component" value="Unplaced"/>
</dbReference>
<protein>
    <submittedName>
        <fullName evidence="2">Thaumatin-like protein</fullName>
    </submittedName>
</protein>
<sequence>MCIKRNKKKKKTTITAKKELIARNIKIQNNCGFTIWPGWQGQSGTPNGGGTTLSAGQSYNLGVPDNWTGGRIWARTGCDGNFNCETGGCGNSEQCNGQWGETGVTLAEFGLNKWQNLDFYDVSLVDGFNLLTTIKPEGGEGDCKEIGKCNGNLLDECPNDLKVVKNGKIVECQSACTKLRKEEFCCTGSHGSADSCGPTNYSRFFKDRCPQDYSYAFDDSSSTFTCRGSNYVVTFC</sequence>